<dbReference type="InterPro" id="IPR006076">
    <property type="entry name" value="FAD-dep_OxRdtase"/>
</dbReference>
<proteinExistence type="predicted"/>
<dbReference type="InterPro" id="IPR036188">
    <property type="entry name" value="FAD/NAD-bd_sf"/>
</dbReference>
<keyword evidence="1" id="KW-0560">Oxidoreductase</keyword>
<dbReference type="AlphaFoldDB" id="A0A2A5JGM0"/>
<dbReference type="Proteomes" id="UP000230886">
    <property type="component" value="Unassembled WGS sequence"/>
</dbReference>
<dbReference type="Gene3D" id="3.50.50.60">
    <property type="entry name" value="FAD/NAD(P)-binding domain"/>
    <property type="match status" value="1"/>
</dbReference>
<dbReference type="PANTHER" id="PTHR13847">
    <property type="entry name" value="SARCOSINE DEHYDROGENASE-RELATED"/>
    <property type="match status" value="1"/>
</dbReference>
<name>A0A2A5JGM0_RHOSG</name>
<dbReference type="PANTHER" id="PTHR13847:SF287">
    <property type="entry name" value="FAD-DEPENDENT OXIDOREDUCTASE DOMAIN-CONTAINING PROTEIN 1"/>
    <property type="match status" value="1"/>
</dbReference>
<dbReference type="Gene3D" id="3.30.9.10">
    <property type="entry name" value="D-Amino Acid Oxidase, subunit A, domain 2"/>
    <property type="match status" value="1"/>
</dbReference>
<sequence>MPTDKTDAVVVGAGVIGSSIAYELAARGYEVLVIDKSGGPGYGSTSASSAVIRFNYSTFDGMAAAWESLHCWQNWNEHLNATVDGALAKFRQCGMALLDVDVAPHARTIGLFEKIGIDYQLWDATTLVEKIPGIDAGKYYPPKPVDSESFFADAETTLGALYTPQAGFVDDPQLAAANLAAAARSHGAVFAYNTRVVAVEQLPDGIWQLGLDDGESVKSKIVVNAAGPWSGAFNKLSNVGADFKVSVRPLRQEVHHVTAPTGYNDDEILGPMIADLDLGTYMRAEPGNGFLVGGTEPDCDPLEWIDDPDTANPNRTVARFEAQVFRAARRFPTLEVPSQPKGIAGVYDAASDWTPIYDKTDRQGFYVAMGTSGNQFKNAPIAGRLMSRIIDQVEAGHDHDADPLTYVGMHTGLEIDLGAFSRLRAPNAESTGTVMG</sequence>
<organism evidence="2 3">
    <name type="scientific">Rhodococcus qingshengii</name>
    <dbReference type="NCBI Taxonomy" id="334542"/>
    <lineage>
        <taxon>Bacteria</taxon>
        <taxon>Bacillati</taxon>
        <taxon>Actinomycetota</taxon>
        <taxon>Actinomycetes</taxon>
        <taxon>Mycobacteriales</taxon>
        <taxon>Nocardiaceae</taxon>
        <taxon>Rhodococcus</taxon>
        <taxon>Rhodococcus erythropolis group</taxon>
    </lineage>
</organism>
<reference evidence="2 3" key="1">
    <citation type="submission" date="2017-07" db="EMBL/GenBank/DDBJ databases">
        <title>Draft sequence of Rhodococcus enclensis 23b-28.</title>
        <authorList>
            <person name="Besaury L."/>
            <person name="Sancelme M."/>
            <person name="Amato P."/>
            <person name="Lallement A."/>
            <person name="Delort A.-M."/>
        </authorList>
    </citation>
    <scope>NUCLEOTIDE SEQUENCE [LARGE SCALE GENOMIC DNA]</scope>
    <source>
        <strain evidence="2 3">23b-28</strain>
    </source>
</reference>
<gene>
    <name evidence="2" type="ORF">CHR55_05190</name>
</gene>
<dbReference type="RefSeq" id="WP_003945449.1">
    <property type="nucleotide sequence ID" value="NZ_AP026691.1"/>
</dbReference>
<accession>A0A2A5JGM0</accession>
<dbReference type="GO" id="GO:0016491">
    <property type="term" value="F:oxidoreductase activity"/>
    <property type="evidence" value="ECO:0007669"/>
    <property type="project" value="UniProtKB-KW"/>
</dbReference>
<dbReference type="KEGG" id="rqi:C1M55_04290"/>
<comment type="caution">
    <text evidence="2">The sequence shown here is derived from an EMBL/GenBank/DDBJ whole genome shotgun (WGS) entry which is preliminary data.</text>
</comment>
<evidence type="ECO:0000313" key="3">
    <source>
        <dbReference type="Proteomes" id="UP000230886"/>
    </source>
</evidence>
<accession>A0A8A9IJM6</accession>
<evidence type="ECO:0000313" key="2">
    <source>
        <dbReference type="EMBL" id="PCK28705.1"/>
    </source>
</evidence>
<dbReference type="GO" id="GO:0005737">
    <property type="term" value="C:cytoplasm"/>
    <property type="evidence" value="ECO:0007669"/>
    <property type="project" value="TreeGrafter"/>
</dbReference>
<dbReference type="EMBL" id="NOVD01000002">
    <property type="protein sequence ID" value="PCK28705.1"/>
    <property type="molecule type" value="Genomic_DNA"/>
</dbReference>
<protein>
    <submittedName>
        <fullName evidence="2">FAD-binding oxidoreductase</fullName>
    </submittedName>
</protein>
<dbReference type="SUPFAM" id="SSF51905">
    <property type="entry name" value="FAD/NAD(P)-binding domain"/>
    <property type="match status" value="1"/>
</dbReference>
<evidence type="ECO:0000256" key="1">
    <source>
        <dbReference type="ARBA" id="ARBA00023002"/>
    </source>
</evidence>
<dbReference type="Pfam" id="PF01266">
    <property type="entry name" value="DAO"/>
    <property type="match status" value="1"/>
</dbReference>